<name>A0A3R8LFC8_9FIRM</name>
<reference evidence="1" key="1">
    <citation type="submission" date="2018-10" db="EMBL/GenBank/DDBJ databases">
        <title>Schaedlerella arabinophila gen. nov. sp. nov., isolated from the mouse intestinal tract and comparative analysis with the genome of the closely related altered Schaedler flora strain ASF502.</title>
        <authorList>
            <person name="Miyake S."/>
            <person name="Soh M."/>
            <person name="Seedorf H."/>
        </authorList>
    </citation>
    <scope>NUCLEOTIDE SEQUENCE [LARGE SCALE GENOMIC DNA]</scope>
    <source>
        <strain evidence="1">DSM 106076</strain>
    </source>
</reference>
<organism evidence="1 2">
    <name type="scientific">Schaedlerella arabinosiphila</name>
    <dbReference type="NCBI Taxonomy" id="2044587"/>
    <lineage>
        <taxon>Bacteria</taxon>
        <taxon>Bacillati</taxon>
        <taxon>Bacillota</taxon>
        <taxon>Clostridia</taxon>
        <taxon>Lachnospirales</taxon>
        <taxon>Lachnospiraceae</taxon>
        <taxon>Schaedlerella</taxon>
    </lineage>
</organism>
<dbReference type="EMBL" id="RHJS01000002">
    <property type="protein sequence ID" value="RRK32139.1"/>
    <property type="molecule type" value="Genomic_DNA"/>
</dbReference>
<dbReference type="AlphaFoldDB" id="A0A3R8LFC8"/>
<sequence>MVDAAETKRQKAKQLRYKKPIVKALNLESIYQELWDIQEQCEDVHWYFDTDDETLINALDGDEDEAYEFKMMFADLCAECEKMLEDLRAEWIPKCFDKFFVAVGAGEDYGGLLGYDSYEQDYFGLSCTEAFAEDESKKALKQLTKDNLIAASRQCFRIYQSFIALRHRYDCLKTAMDILRDENTGYLQMIKQIDEMYEKADEESDGFRYKWCKSVRELDRILGNLPQEAWIQ</sequence>
<gene>
    <name evidence="1" type="ORF">EBB54_12755</name>
</gene>
<comment type="caution">
    <text evidence="1">The sequence shown here is derived from an EMBL/GenBank/DDBJ whole genome shotgun (WGS) entry which is preliminary data.</text>
</comment>
<dbReference type="Proteomes" id="UP000274920">
    <property type="component" value="Unassembled WGS sequence"/>
</dbReference>
<accession>A0A3R8LFC8</accession>
<evidence type="ECO:0000313" key="1">
    <source>
        <dbReference type="EMBL" id="RRK32139.1"/>
    </source>
</evidence>
<keyword evidence="2" id="KW-1185">Reference proteome</keyword>
<proteinExistence type="predicted"/>
<protein>
    <submittedName>
        <fullName evidence="1">Uncharacterized protein</fullName>
    </submittedName>
</protein>
<evidence type="ECO:0000313" key="2">
    <source>
        <dbReference type="Proteomes" id="UP000274920"/>
    </source>
</evidence>
<dbReference type="RefSeq" id="WP_016294896.1">
    <property type="nucleotide sequence ID" value="NZ_RHJS01000002.1"/>
</dbReference>